<name>A0A6J5Q4T1_9CAUD</name>
<reference evidence="1" key="1">
    <citation type="submission" date="2020-05" db="EMBL/GenBank/DDBJ databases">
        <authorList>
            <person name="Chiriac C."/>
            <person name="Salcher M."/>
            <person name="Ghai R."/>
            <person name="Kavagutti S V."/>
        </authorList>
    </citation>
    <scope>NUCLEOTIDE SEQUENCE</scope>
</reference>
<dbReference type="Gene3D" id="1.10.530.10">
    <property type="match status" value="1"/>
</dbReference>
<dbReference type="EMBL" id="LR796972">
    <property type="protein sequence ID" value="CAB4179123.1"/>
    <property type="molecule type" value="Genomic_DNA"/>
</dbReference>
<gene>
    <name evidence="1" type="ORF">UFOVP1029_34</name>
    <name evidence="2" type="ORF">UFOVP1129_34</name>
    <name evidence="3" type="ORF">UFOVP1188_34</name>
    <name evidence="4" type="ORF">UFOVP1490_13</name>
    <name evidence="6" type="ORF">UFOVP1576_34</name>
    <name evidence="5" type="ORF">UFOVP1633_34</name>
</gene>
<evidence type="ECO:0000313" key="6">
    <source>
        <dbReference type="EMBL" id="CAB5230548.1"/>
    </source>
</evidence>
<proteinExistence type="predicted"/>
<protein>
    <submittedName>
        <fullName evidence="1">Uncharacterized protein</fullName>
    </submittedName>
</protein>
<dbReference type="EMBL" id="LR797444">
    <property type="protein sequence ID" value="CAB4217192.1"/>
    <property type="molecule type" value="Genomic_DNA"/>
</dbReference>
<organism evidence="1">
    <name type="scientific">uncultured Caudovirales phage</name>
    <dbReference type="NCBI Taxonomy" id="2100421"/>
    <lineage>
        <taxon>Viruses</taxon>
        <taxon>Duplodnaviria</taxon>
        <taxon>Heunggongvirae</taxon>
        <taxon>Uroviricota</taxon>
        <taxon>Caudoviricetes</taxon>
        <taxon>Peduoviridae</taxon>
        <taxon>Maltschvirus</taxon>
        <taxon>Maltschvirus maltsch</taxon>
    </lineage>
</organism>
<evidence type="ECO:0000313" key="4">
    <source>
        <dbReference type="EMBL" id="CAB4217192.1"/>
    </source>
</evidence>
<evidence type="ECO:0000313" key="2">
    <source>
        <dbReference type="EMBL" id="CAB4185189.1"/>
    </source>
</evidence>
<evidence type="ECO:0000313" key="3">
    <source>
        <dbReference type="EMBL" id="CAB4189410.1"/>
    </source>
</evidence>
<dbReference type="EMBL" id="LR797495">
    <property type="protein sequence ID" value="CAB4220513.1"/>
    <property type="molecule type" value="Genomic_DNA"/>
</dbReference>
<dbReference type="EMBL" id="LR797077">
    <property type="protein sequence ID" value="CAB4185189.1"/>
    <property type="molecule type" value="Genomic_DNA"/>
</dbReference>
<sequence length="122" mass="13439">MISIFLWLVCSTGTCHAATIEMIPAAVAIASCESGDGLNWGMMDWGARSPTDDGGAFQFNDATYQWLAGHAHAETDSPPAQYRQFIRLWDDGAGWRHWAASKPCWGQWLYIDDAGRAVFDAP</sequence>
<dbReference type="EMBL" id="LR797136">
    <property type="protein sequence ID" value="CAB4189410.1"/>
    <property type="molecule type" value="Genomic_DNA"/>
</dbReference>
<evidence type="ECO:0000313" key="5">
    <source>
        <dbReference type="EMBL" id="CAB4220513.1"/>
    </source>
</evidence>
<accession>A0A6J5Q4T1</accession>
<dbReference type="EMBL" id="LR798420">
    <property type="protein sequence ID" value="CAB5230548.1"/>
    <property type="molecule type" value="Genomic_DNA"/>
</dbReference>
<evidence type="ECO:0000313" key="1">
    <source>
        <dbReference type="EMBL" id="CAB4179123.1"/>
    </source>
</evidence>